<evidence type="ECO:0000256" key="5">
    <source>
        <dbReference type="ARBA" id="ARBA00023016"/>
    </source>
</evidence>
<dbReference type="NCBIfam" id="TIGR00861">
    <property type="entry name" value="MIP"/>
    <property type="match status" value="1"/>
</dbReference>
<dbReference type="PRINTS" id="PR00783">
    <property type="entry name" value="MINTRINSICP"/>
</dbReference>
<name>A0A9E7F739_9LILI</name>
<feature type="compositionally biased region" description="Basic and acidic residues" evidence="8">
    <location>
        <begin position="551"/>
        <end position="560"/>
    </location>
</feature>
<keyword evidence="3 9" id="KW-0812">Transmembrane</keyword>
<evidence type="ECO:0000256" key="6">
    <source>
        <dbReference type="ARBA" id="ARBA00023136"/>
    </source>
</evidence>
<dbReference type="PANTHER" id="PTHR46519">
    <property type="entry name" value="RING/U-BOX SUPERFAMILY PROTEIN"/>
    <property type="match status" value="1"/>
</dbReference>
<dbReference type="Gene3D" id="1.20.1080.10">
    <property type="entry name" value="Glycerol uptake facilitator protein"/>
    <property type="match status" value="1"/>
</dbReference>
<comment type="similarity">
    <text evidence="7">Belongs to the MIP/aquaporin (TC 1.A.8) family. PIP (TC 1.A.8.11) subfamily.</text>
</comment>
<feature type="region of interest" description="Disordered" evidence="8">
    <location>
        <begin position="793"/>
        <end position="855"/>
    </location>
</feature>
<organism evidence="10 11">
    <name type="scientific">Musa troglodytarum</name>
    <name type="common">fe'i banana</name>
    <dbReference type="NCBI Taxonomy" id="320322"/>
    <lineage>
        <taxon>Eukaryota</taxon>
        <taxon>Viridiplantae</taxon>
        <taxon>Streptophyta</taxon>
        <taxon>Embryophyta</taxon>
        <taxon>Tracheophyta</taxon>
        <taxon>Spermatophyta</taxon>
        <taxon>Magnoliopsida</taxon>
        <taxon>Liliopsida</taxon>
        <taxon>Zingiberales</taxon>
        <taxon>Musaceae</taxon>
        <taxon>Musa</taxon>
    </lineage>
</organism>
<accession>A0A9E7F739</accession>
<dbReference type="Pfam" id="PF00230">
    <property type="entry name" value="MIP"/>
    <property type="match status" value="1"/>
</dbReference>
<evidence type="ECO:0000313" key="11">
    <source>
        <dbReference type="Proteomes" id="UP001055439"/>
    </source>
</evidence>
<dbReference type="GO" id="GO:0009409">
    <property type="term" value="P:response to cold"/>
    <property type="evidence" value="ECO:0007669"/>
    <property type="project" value="UniProtKB-ARBA"/>
</dbReference>
<feature type="compositionally biased region" description="Pro residues" evidence="8">
    <location>
        <begin position="1022"/>
        <end position="1036"/>
    </location>
</feature>
<keyword evidence="11" id="KW-1185">Reference proteome</keyword>
<feature type="region of interest" description="Disordered" evidence="8">
    <location>
        <begin position="752"/>
        <end position="779"/>
    </location>
</feature>
<feature type="transmembrane region" description="Helical" evidence="9">
    <location>
        <begin position="56"/>
        <end position="78"/>
    </location>
</feature>
<reference evidence="10" key="1">
    <citation type="submission" date="2022-05" db="EMBL/GenBank/DDBJ databases">
        <title>The Musa troglodytarum L. genome provides insights into the mechanism of non-climacteric behaviour and enrichment of carotenoids.</title>
        <authorList>
            <person name="Wang J."/>
        </authorList>
    </citation>
    <scope>NUCLEOTIDE SEQUENCE</scope>
    <source>
        <tissue evidence="10">Leaf</tissue>
    </source>
</reference>
<dbReference type="GO" id="GO:0009414">
    <property type="term" value="P:response to water deprivation"/>
    <property type="evidence" value="ECO:0007669"/>
    <property type="project" value="UniProtKB-ARBA"/>
</dbReference>
<dbReference type="SUPFAM" id="SSF81338">
    <property type="entry name" value="Aquaporin-like"/>
    <property type="match status" value="1"/>
</dbReference>
<evidence type="ECO:0000256" key="3">
    <source>
        <dbReference type="ARBA" id="ARBA00022692"/>
    </source>
</evidence>
<evidence type="ECO:0000256" key="4">
    <source>
        <dbReference type="ARBA" id="ARBA00022989"/>
    </source>
</evidence>
<keyword evidence="2" id="KW-0813">Transport</keyword>
<dbReference type="PROSITE" id="PS00221">
    <property type="entry name" value="MIP"/>
    <property type="match status" value="1"/>
</dbReference>
<feature type="transmembrane region" description="Helical" evidence="9">
    <location>
        <begin position="133"/>
        <end position="151"/>
    </location>
</feature>
<protein>
    <submittedName>
        <fullName evidence="10">Major intrinsic protein</fullName>
    </submittedName>
</protein>
<dbReference type="AlphaFoldDB" id="A0A9E7F739"/>
<feature type="compositionally biased region" description="Low complexity" evidence="8">
    <location>
        <begin position="760"/>
        <end position="774"/>
    </location>
</feature>
<dbReference type="PANTHER" id="PTHR46519:SF2">
    <property type="entry name" value="RING_U-BOX SUPERFAMILY PROTEIN"/>
    <property type="match status" value="1"/>
</dbReference>
<dbReference type="FunFam" id="1.20.1080.10:FF:000001">
    <property type="entry name" value="Probable aquaporin PIP1-2"/>
    <property type="match status" value="1"/>
</dbReference>
<dbReference type="EMBL" id="CP097504">
    <property type="protein sequence ID" value="URD90669.1"/>
    <property type="molecule type" value="Genomic_DNA"/>
</dbReference>
<proteinExistence type="inferred from homology"/>
<evidence type="ECO:0000256" key="7">
    <source>
        <dbReference type="ARBA" id="ARBA00038497"/>
    </source>
</evidence>
<dbReference type="InterPro" id="IPR000425">
    <property type="entry name" value="MIP"/>
</dbReference>
<dbReference type="Proteomes" id="UP001055439">
    <property type="component" value="Chromosome 2"/>
</dbReference>
<feature type="region of interest" description="Disordered" evidence="8">
    <location>
        <begin position="539"/>
        <end position="571"/>
    </location>
</feature>
<feature type="region of interest" description="Disordered" evidence="8">
    <location>
        <begin position="896"/>
        <end position="934"/>
    </location>
</feature>
<sequence>MEGKEEDVRLGANKFSERQPIGTAAQSQEKDYKEPPPAPLFELSEFSSWSFYRAGIAEFMATFLFLYITILTVMGVVKSSTKCSTVGIQGIAWAFGGMIFALVYCTAGISGGHINPAVTFGLLLARKLSLNRALFYMVMQCLGAICGAGVVKGFQKGLYQSNGGGANVVAAGYTKGDGLGAEIVGTFILVYTVFSATDAKRNARDSHVPILAPLPIGFAVFLVHLATIPITGTGINPARSLGAAIIYNKGHAWDDHVMDLLGWTIHWSCSCCPLPPGGDQGNPIQEQDLSYPVRFSWPLMPWPLLCFSGRLVVHFCANFAGSLACPSAIKRSVYFGFRPCQRDYDRGFRLGLEEHVRGHLDGSMTAALDSSSSSCVGFCDDDDDGNASPIAAADHLAARSAESSASARRYSRIFSRWVARQAEEMIINIERRNRESELMGLAGLHLVSMLDPSFLRESGRSPLATSNVERPVGARASSILQMWRELEDMTSAARTERRTTVAASADGRNHLGRLELSGGSVSVSESDYNGYDQWTRRNIDSLQRPGEIDADDLRSSREQSPDPGEDATERVRQIVRGELGIAEMESRVSPRNHTQRAQWLGEIARERVRLVRESVQMTSRQRSDARASRREEREREGSDTDHEDGQTEHVRRESLRRRGRQARLELTMRTAAERQRELQILCEHRAVSEFAHRSRIQSLLRGRFLRNGVVVQDDQERPPSAAERELGQLRQHRHVSALREGLHFQLENTVWGQSASQPESSADQSISAADQSQAGIGTELPGYNHEEVLHRIRDSDVHQTTGREETPELESGSHNDTPGMQQYAAAEVAGQRNEDARHESRDREPNTNGGFGVRHEEVREDFNGNWQENVDQDWPHETAGYDVGEESHLPQVHEEWHGDEPADAEETWPDEHTDPLMDQTSSSPPRRGNRFIPPDDEAVYSVELRELLSRRSVSNLLRSTFRESLEQLLIQSYTEQQGRVAFDWDLYRPLAAPILEDTEDQRQDDSDQAIQDSTAGWSNVFRPPPVPPPPPPPPPLWHSNLHHDNWEGDAINDLRVEMAALRQGMSGMQRMLEACMDMQIELQRAVRQEVSAALNRSAGEGFIKGSFEDGSKWSQARKGTCCVCCDNHIDSLLYRSYLEGEEGAHCVVHPLSKSSESTLFYST</sequence>
<dbReference type="InterPro" id="IPR022357">
    <property type="entry name" value="MIP_CS"/>
</dbReference>
<dbReference type="InterPro" id="IPR023271">
    <property type="entry name" value="Aquaporin-like"/>
</dbReference>
<dbReference type="GO" id="GO:0012505">
    <property type="term" value="C:endomembrane system"/>
    <property type="evidence" value="ECO:0007669"/>
    <property type="project" value="UniProtKB-SubCell"/>
</dbReference>
<feature type="compositionally biased region" description="Basic and acidic residues" evidence="8">
    <location>
        <begin position="793"/>
        <end position="806"/>
    </location>
</feature>
<feature type="compositionally biased region" description="Basic and acidic residues" evidence="8">
    <location>
        <begin position="621"/>
        <end position="653"/>
    </location>
</feature>
<feature type="region of interest" description="Disordered" evidence="8">
    <location>
        <begin position="1016"/>
        <end position="1041"/>
    </location>
</feature>
<feature type="compositionally biased region" description="Basic and acidic residues" evidence="8">
    <location>
        <begin position="832"/>
        <end position="845"/>
    </location>
</feature>
<evidence type="ECO:0000256" key="9">
    <source>
        <dbReference type="SAM" id="Phobius"/>
    </source>
</evidence>
<evidence type="ECO:0000256" key="2">
    <source>
        <dbReference type="ARBA" id="ARBA00022448"/>
    </source>
</evidence>
<feature type="region of interest" description="Disordered" evidence="8">
    <location>
        <begin position="614"/>
        <end position="657"/>
    </location>
</feature>
<dbReference type="GO" id="GO:0015267">
    <property type="term" value="F:channel activity"/>
    <property type="evidence" value="ECO:0007669"/>
    <property type="project" value="InterPro"/>
</dbReference>
<gene>
    <name evidence="10" type="ORF">MUK42_27036</name>
</gene>
<dbReference type="GO" id="GO:0006970">
    <property type="term" value="P:response to osmotic stress"/>
    <property type="evidence" value="ECO:0007669"/>
    <property type="project" value="UniProtKB-ARBA"/>
</dbReference>
<evidence type="ECO:0000313" key="10">
    <source>
        <dbReference type="EMBL" id="URD90669.1"/>
    </source>
</evidence>
<keyword evidence="5" id="KW-0346">Stress response</keyword>
<comment type="subcellular location">
    <subcellularLocation>
        <location evidence="1">Endomembrane system</location>
        <topology evidence="1">Multi-pass membrane protein</topology>
    </subcellularLocation>
</comment>
<feature type="transmembrane region" description="Helical" evidence="9">
    <location>
        <begin position="90"/>
        <end position="113"/>
    </location>
</feature>
<feature type="region of interest" description="Disordered" evidence="8">
    <location>
        <begin position="1"/>
        <end position="35"/>
    </location>
</feature>
<dbReference type="OrthoDB" id="10480890at2759"/>
<dbReference type="GO" id="GO:0016020">
    <property type="term" value="C:membrane"/>
    <property type="evidence" value="ECO:0007669"/>
    <property type="project" value="InterPro"/>
</dbReference>
<keyword evidence="6 9" id="KW-0472">Membrane</keyword>
<dbReference type="CDD" id="cd00333">
    <property type="entry name" value="MIP"/>
    <property type="match status" value="1"/>
</dbReference>
<keyword evidence="4 9" id="KW-1133">Transmembrane helix</keyword>
<evidence type="ECO:0000256" key="1">
    <source>
        <dbReference type="ARBA" id="ARBA00004127"/>
    </source>
</evidence>
<feature type="transmembrane region" description="Helical" evidence="9">
    <location>
        <begin position="210"/>
        <end position="230"/>
    </location>
</feature>
<evidence type="ECO:0000256" key="8">
    <source>
        <dbReference type="SAM" id="MobiDB-lite"/>
    </source>
</evidence>